<dbReference type="AlphaFoldDB" id="A0A1M7LRW5"/>
<reference evidence="1 2" key="1">
    <citation type="submission" date="2016-11" db="EMBL/GenBank/DDBJ databases">
        <authorList>
            <person name="Jaros S."/>
            <person name="Januszkiewicz K."/>
            <person name="Wedrychowicz H."/>
        </authorList>
    </citation>
    <scope>NUCLEOTIDE SEQUENCE [LARGE SCALE GENOMIC DNA]</scope>
    <source>
        <strain evidence="1 2">BPI-34</strain>
    </source>
</reference>
<gene>
    <name evidence="1" type="ORF">SAMN04488494_2659</name>
</gene>
<dbReference type="OrthoDB" id="9872958at2"/>
<dbReference type="EMBL" id="FRCJ01000006">
    <property type="protein sequence ID" value="SHM80428.1"/>
    <property type="molecule type" value="Genomic_DNA"/>
</dbReference>
<protein>
    <submittedName>
        <fullName evidence="1">Uncharacterized protein</fullName>
    </submittedName>
</protein>
<dbReference type="Pfam" id="PF19509">
    <property type="entry name" value="DUF6043"/>
    <property type="match status" value="1"/>
</dbReference>
<organism evidence="1 2">
    <name type="scientific">Xylanibacter ruminicola</name>
    <name type="common">Prevotella ruminicola</name>
    <dbReference type="NCBI Taxonomy" id="839"/>
    <lineage>
        <taxon>Bacteria</taxon>
        <taxon>Pseudomonadati</taxon>
        <taxon>Bacteroidota</taxon>
        <taxon>Bacteroidia</taxon>
        <taxon>Bacteroidales</taxon>
        <taxon>Prevotellaceae</taxon>
        <taxon>Xylanibacter</taxon>
    </lineage>
</organism>
<name>A0A1M7LRW5_XYLRU</name>
<sequence>MDNKYTFKDFLADLKQWQSENLVEYYRFLGLLGQEELRIMNVFFALVKQMSFRVPRLVVEDDVRIPHEMADIIKRSHTIERMINAMGYTDPEPFLMALFYWIYFDHSYEWIYSKIKNPIPGYKLGILKLPLNYIANKYVVKKSLEAGVRTKEDWNRFWNLKTEMKTLPYNEVFELLPNEVLLLEDGKTDDIEKLPEPITLPTKVYKPLSEIINVPNRESKEKLLNNIHELLKKKSSGNDLVLLLIVLKDIIIAPATTPVISNRLQMTEYREALVMEFPDLAFVKARNIQYYFHTLYHRDAKGKLVIENSWFTQELKFFRDELLK</sequence>
<dbReference type="InterPro" id="IPR046106">
    <property type="entry name" value="DUF6043"/>
</dbReference>
<dbReference type="RefSeq" id="WP_073046684.1">
    <property type="nucleotide sequence ID" value="NZ_FOLF01000005.1"/>
</dbReference>
<dbReference type="Proteomes" id="UP000184280">
    <property type="component" value="Unassembled WGS sequence"/>
</dbReference>
<evidence type="ECO:0000313" key="2">
    <source>
        <dbReference type="Proteomes" id="UP000184280"/>
    </source>
</evidence>
<accession>A0A1M7LRW5</accession>
<evidence type="ECO:0000313" key="1">
    <source>
        <dbReference type="EMBL" id="SHM80428.1"/>
    </source>
</evidence>
<proteinExistence type="predicted"/>